<dbReference type="EMBL" id="FMSP01000002">
    <property type="protein sequence ID" value="SCV67595.1"/>
    <property type="molecule type" value="Genomic_DNA"/>
</dbReference>
<reference evidence="4" key="2">
    <citation type="submission" date="2016-09" db="EMBL/GenBank/DDBJ databases">
        <authorList>
            <person name="Jeantristanb JTB J.-T."/>
            <person name="Ricardo R."/>
        </authorList>
    </citation>
    <scope>NUCLEOTIDE SEQUENCE [LARGE SCALE GENOMIC DNA]</scope>
</reference>
<dbReference type="EMBL" id="FMSP01000002">
    <property type="protein sequence ID" value="SCV67600.1"/>
    <property type="molecule type" value="Genomic_DNA"/>
</dbReference>
<evidence type="ECO:0000313" key="4">
    <source>
        <dbReference type="Proteomes" id="UP000198372"/>
    </source>
</evidence>
<dbReference type="AlphaFoldDB" id="A0A238F0E3"/>
<organism evidence="3 4">
    <name type="scientific">Microbotryum intermedium</name>
    <dbReference type="NCBI Taxonomy" id="269621"/>
    <lineage>
        <taxon>Eukaryota</taxon>
        <taxon>Fungi</taxon>
        <taxon>Dikarya</taxon>
        <taxon>Basidiomycota</taxon>
        <taxon>Pucciniomycotina</taxon>
        <taxon>Microbotryomycetes</taxon>
        <taxon>Microbotryales</taxon>
        <taxon>Microbotryaceae</taxon>
        <taxon>Microbotryum</taxon>
    </lineage>
</organism>
<feature type="region of interest" description="Disordered" evidence="1">
    <location>
        <begin position="263"/>
        <end position="285"/>
    </location>
</feature>
<gene>
    <name evidence="2" type="ORF">BQ2448_5206</name>
    <name evidence="3" type="ORF">BQ2448_5211</name>
</gene>
<evidence type="ECO:0000313" key="3">
    <source>
        <dbReference type="EMBL" id="SCV67600.1"/>
    </source>
</evidence>
<feature type="region of interest" description="Disordered" evidence="1">
    <location>
        <begin position="181"/>
        <end position="236"/>
    </location>
</feature>
<feature type="compositionally biased region" description="Basic residues" evidence="1">
    <location>
        <begin position="274"/>
        <end position="285"/>
    </location>
</feature>
<name>A0A238F0E3_9BASI</name>
<proteinExistence type="predicted"/>
<protein>
    <submittedName>
        <fullName evidence="2">BQ2448_5206 protein</fullName>
    </submittedName>
    <submittedName>
        <fullName evidence="3">BQ2448_5211 protein</fullName>
    </submittedName>
</protein>
<evidence type="ECO:0000256" key="1">
    <source>
        <dbReference type="SAM" id="MobiDB-lite"/>
    </source>
</evidence>
<evidence type="ECO:0000313" key="2">
    <source>
        <dbReference type="EMBL" id="SCV67595.1"/>
    </source>
</evidence>
<keyword evidence="4" id="KW-1185">Reference proteome</keyword>
<sequence length="285" mass="31026">MNNLVGGEISVRAAQNPDKLRQDQQHGQSVKTIKEARDLLERVRRGRFPCPIYKTSGQNHLSVGVIVGHKLYFGKARACVDFPEGGTATLDFALDPSSEEGWTATFTVHASPADQLADRDPRVYVCRSGPEQCFIASGTLESTLPTDPDLWKINALDSGNHLNAMLRLDATEDPLSVEVPAARATRRRRAPADAAGAPKPAQAQPKPAVINASASTPRRPTNRAAPTTRNASATKSSLVPMRTIILDDSDDNLVPTPTIILDDSDDEVEFLPPKNKKRLRKHELS</sequence>
<reference evidence="3" key="1">
    <citation type="submission" date="2016-09" db="EMBL/GenBank/DDBJ databases">
        <authorList>
            <person name="Capua I."/>
            <person name="De Benedictis P."/>
            <person name="Joannis T."/>
            <person name="Lombin L.H."/>
            <person name="Cattoli G."/>
        </authorList>
    </citation>
    <scope>NUCLEOTIDE SEQUENCE [LARGE SCALE GENOMIC DNA]</scope>
</reference>
<feature type="compositionally biased region" description="Low complexity" evidence="1">
    <location>
        <begin position="192"/>
        <end position="234"/>
    </location>
</feature>
<accession>A0A238F0E3</accession>
<dbReference type="Proteomes" id="UP000198372">
    <property type="component" value="Unassembled WGS sequence"/>
</dbReference>